<evidence type="ECO:0000313" key="3">
    <source>
        <dbReference type="EMBL" id="OGI69861.1"/>
    </source>
</evidence>
<dbReference type="AlphaFoldDB" id="A0A1F6VJJ1"/>
<feature type="region of interest" description="Disordered" evidence="2">
    <location>
        <begin position="1"/>
        <end position="34"/>
    </location>
</feature>
<evidence type="ECO:0000313" key="4">
    <source>
        <dbReference type="Proteomes" id="UP000178059"/>
    </source>
</evidence>
<dbReference type="Proteomes" id="UP000178059">
    <property type="component" value="Unassembled WGS sequence"/>
</dbReference>
<keyword evidence="1" id="KW-0175">Coiled coil</keyword>
<accession>A0A1F6VJJ1</accession>
<protein>
    <submittedName>
        <fullName evidence="3">Uncharacterized protein</fullName>
    </submittedName>
</protein>
<feature type="compositionally biased region" description="Polar residues" evidence="2">
    <location>
        <begin position="1"/>
        <end position="15"/>
    </location>
</feature>
<evidence type="ECO:0000256" key="2">
    <source>
        <dbReference type="SAM" id="MobiDB-lite"/>
    </source>
</evidence>
<dbReference type="EMBL" id="MFTT01000018">
    <property type="protein sequence ID" value="OGI69861.1"/>
    <property type="molecule type" value="Genomic_DNA"/>
</dbReference>
<feature type="coiled-coil region" evidence="1">
    <location>
        <begin position="144"/>
        <end position="193"/>
    </location>
</feature>
<evidence type="ECO:0000256" key="1">
    <source>
        <dbReference type="SAM" id="Coils"/>
    </source>
</evidence>
<organism evidence="3 4">
    <name type="scientific">Candidatus Nomurabacteria bacterium RIFCSPHIGHO2_01_FULL_42_16</name>
    <dbReference type="NCBI Taxonomy" id="1801743"/>
    <lineage>
        <taxon>Bacteria</taxon>
        <taxon>Candidatus Nomuraibacteriota</taxon>
    </lineage>
</organism>
<name>A0A1F6VJJ1_9BACT</name>
<comment type="caution">
    <text evidence="3">The sequence shown here is derived from an EMBL/GenBank/DDBJ whole genome shotgun (WGS) entry which is preliminary data.</text>
</comment>
<feature type="coiled-coil region" evidence="1">
    <location>
        <begin position="233"/>
        <end position="273"/>
    </location>
</feature>
<proteinExistence type="predicted"/>
<reference evidence="3 4" key="1">
    <citation type="journal article" date="2016" name="Nat. Commun.">
        <title>Thousands of microbial genomes shed light on interconnected biogeochemical processes in an aquifer system.</title>
        <authorList>
            <person name="Anantharaman K."/>
            <person name="Brown C.T."/>
            <person name="Hug L.A."/>
            <person name="Sharon I."/>
            <person name="Castelle C.J."/>
            <person name="Probst A.J."/>
            <person name="Thomas B.C."/>
            <person name="Singh A."/>
            <person name="Wilkins M.J."/>
            <person name="Karaoz U."/>
            <person name="Brodie E.L."/>
            <person name="Williams K.H."/>
            <person name="Hubbard S.S."/>
            <person name="Banfield J.F."/>
        </authorList>
    </citation>
    <scope>NUCLEOTIDE SEQUENCE [LARGE SCALE GENOMIC DNA]</scope>
</reference>
<gene>
    <name evidence="3" type="ORF">A2824_01475</name>
</gene>
<sequence length="401" mass="46695">MEFPKTTKNSQQPQANKPEEKRGTSFSSPEMIRQLKKKMDDLVSDIMRLRSQRTAERKSLNKKREGSPRKLLEINEKLQSQIKRYHEYDRNLKIVQAKAGLKDVAAFATLEDYIKFKESRKESRKIIKLNQQKINPIELNQQKINLEEKILKNLIKQRDELRRKTDQTSVLALQAVLKNIESHGNQISQLNDQNLIIKNPSKKDLVLERRIMINLFTQFKNIKKIVSLKKDKLSNYSRDFNSLKNNKDKAEEAEKLKRKIGLLQTEIENLTQGRVDNLSTLLTDSGFLGEAGDPKRDILLKDNLKGDEIEQIFKPYLEGQYRSWSEIMGKRKAHPRIEKFHQQIEKRKAIPEAVEKSQKESTVVEKEEKDISTRNLANLAELLAAKDKEAQQTQQEKKKAA</sequence>
<dbReference type="STRING" id="1801743.A2824_01475"/>